<comment type="caution">
    <text evidence="1">The sequence shown here is derived from an EMBL/GenBank/DDBJ whole genome shotgun (WGS) entry which is preliminary data.</text>
</comment>
<sequence length="574" mass="67011">MAHSGLSKGRDRISKLPDDLLCHILSYLSTRDDIRTSILSSRWRMVWTSVLDLNFHDDSFKKYKRFLEYVNLIMIQRDEPIKKFSLKGEFWNYYLLETCTNAALKCKVEHLNLNNYVYFLRSLPPRVLTSGTIVVLKLTSLKISLLGNPSPIYLPKLKILYLKHVVFDSSNDIVKLFSGSPVLEQLKLRCIKFFVSEITSPIHLPKLKTLYLELVWFRVSEDMVTFFCGCPVLEQLFMKESCANILHLPTYYPEGKINLPNFVKAEMTVKICKKNHSLRPLYNVQHLSLAIAYTVNMDEMQSISTNIPTFQNLTHLKLVLTFEHYRWDFLAMILDSSTKLESLVIDKFMCCCSQLANGYLSLELPQRDPVCVSTHLKGVCFRQYEGIKPELEIAKYILKNASVLENMTICWDKHLAENARREFIAKFSTFPRHTHRSVGNDFTSSFAKAEDFYLDNVYFYFSDDLVKLFFGCPVLEKLIMKESHVDPDYACLSKQYPEVKINLPNMVEAEISFEFCGESHNLFKALYNVQHLHLVIEYWDWEDEFTSKKFASNVSKAVELNWRLPDFFCRMQLF</sequence>
<evidence type="ECO:0000313" key="2">
    <source>
        <dbReference type="Proteomes" id="UP000828941"/>
    </source>
</evidence>
<name>A0ACB9Q7W9_BAUVA</name>
<keyword evidence="2" id="KW-1185">Reference proteome</keyword>
<accession>A0ACB9Q7W9</accession>
<protein>
    <submittedName>
        <fullName evidence="1">Uncharacterized protein</fullName>
    </submittedName>
</protein>
<organism evidence="1 2">
    <name type="scientific">Bauhinia variegata</name>
    <name type="common">Purple orchid tree</name>
    <name type="synonym">Phanera variegata</name>
    <dbReference type="NCBI Taxonomy" id="167791"/>
    <lineage>
        <taxon>Eukaryota</taxon>
        <taxon>Viridiplantae</taxon>
        <taxon>Streptophyta</taxon>
        <taxon>Embryophyta</taxon>
        <taxon>Tracheophyta</taxon>
        <taxon>Spermatophyta</taxon>
        <taxon>Magnoliopsida</taxon>
        <taxon>eudicotyledons</taxon>
        <taxon>Gunneridae</taxon>
        <taxon>Pentapetalae</taxon>
        <taxon>rosids</taxon>
        <taxon>fabids</taxon>
        <taxon>Fabales</taxon>
        <taxon>Fabaceae</taxon>
        <taxon>Cercidoideae</taxon>
        <taxon>Cercideae</taxon>
        <taxon>Bauhiniinae</taxon>
        <taxon>Bauhinia</taxon>
    </lineage>
</organism>
<reference evidence="1 2" key="1">
    <citation type="journal article" date="2022" name="DNA Res.">
        <title>Chromosomal-level genome assembly of the orchid tree Bauhinia variegata (Leguminosae; Cercidoideae) supports the allotetraploid origin hypothesis of Bauhinia.</title>
        <authorList>
            <person name="Zhong Y."/>
            <person name="Chen Y."/>
            <person name="Zheng D."/>
            <person name="Pang J."/>
            <person name="Liu Y."/>
            <person name="Luo S."/>
            <person name="Meng S."/>
            <person name="Qian L."/>
            <person name="Wei D."/>
            <person name="Dai S."/>
            <person name="Zhou R."/>
        </authorList>
    </citation>
    <scope>NUCLEOTIDE SEQUENCE [LARGE SCALE GENOMIC DNA]</scope>
    <source>
        <strain evidence="1">BV-YZ2020</strain>
    </source>
</reference>
<dbReference type="EMBL" id="CM039426">
    <property type="protein sequence ID" value="KAI4356394.1"/>
    <property type="molecule type" value="Genomic_DNA"/>
</dbReference>
<gene>
    <name evidence="1" type="ORF">L6164_000421</name>
</gene>
<proteinExistence type="predicted"/>
<evidence type="ECO:0000313" key="1">
    <source>
        <dbReference type="EMBL" id="KAI4356394.1"/>
    </source>
</evidence>
<dbReference type="Proteomes" id="UP000828941">
    <property type="component" value="Chromosome 1"/>
</dbReference>